<dbReference type="Pfam" id="PF00781">
    <property type="entry name" value="DAGK_cat"/>
    <property type="match status" value="1"/>
</dbReference>
<evidence type="ECO:0000313" key="13">
    <source>
        <dbReference type="EMBL" id="ACM56734.1"/>
    </source>
</evidence>
<evidence type="ECO:0000256" key="4">
    <source>
        <dbReference type="ARBA" id="ARBA00022723"/>
    </source>
</evidence>
<dbReference type="InterPro" id="IPR016064">
    <property type="entry name" value="NAD/diacylglycerol_kinase_sf"/>
</dbReference>
<keyword evidence="14" id="KW-1185">Reference proteome</keyword>
<dbReference type="GO" id="GO:0046872">
    <property type="term" value="F:metal ion binding"/>
    <property type="evidence" value="ECO:0007669"/>
    <property type="project" value="UniProtKB-KW"/>
</dbReference>
<dbReference type="Proteomes" id="UP000000740">
    <property type="component" value="Chromosome 1"/>
</dbReference>
<keyword evidence="4" id="KW-0479">Metal-binding</keyword>
<gene>
    <name evidence="13" type="ordered locus">Hlac_1140</name>
</gene>
<dbReference type="InterPro" id="IPR001206">
    <property type="entry name" value="Diacylglycerol_kinase_cat_dom"/>
</dbReference>
<evidence type="ECO:0000256" key="3">
    <source>
        <dbReference type="ARBA" id="ARBA00022679"/>
    </source>
</evidence>
<dbReference type="eggNOG" id="arCOG08932">
    <property type="taxonomic scope" value="Archaea"/>
</dbReference>
<protein>
    <submittedName>
        <fullName evidence="13">Diacylglycerol kinase catalytic region</fullName>
    </submittedName>
</protein>
<name>B9LMZ6_HALLT</name>
<keyword evidence="7" id="KW-0067">ATP-binding</keyword>
<dbReference type="InterPro" id="IPR045540">
    <property type="entry name" value="YegS/DAGK_C"/>
</dbReference>
<dbReference type="SUPFAM" id="SSF111331">
    <property type="entry name" value="NAD kinase/diacylglycerol kinase-like"/>
    <property type="match status" value="1"/>
</dbReference>
<dbReference type="RefSeq" id="WP_015909879.1">
    <property type="nucleotide sequence ID" value="NC_012029.1"/>
</dbReference>
<accession>B9LMZ6</accession>
<dbReference type="InterPro" id="IPR050187">
    <property type="entry name" value="Lipid_Phosphate_FormReg"/>
</dbReference>
<keyword evidence="8" id="KW-0460">Magnesium</keyword>
<reference evidence="13 14" key="1">
    <citation type="journal article" date="2016" name="Stand. Genomic Sci.">
        <title>Complete genome sequence of the Antarctic Halorubrum lacusprofundi type strain ACAM 34.</title>
        <authorList>
            <person name="Anderson I.J."/>
            <person name="DasSarma P."/>
            <person name="Lucas S."/>
            <person name="Copeland A."/>
            <person name="Lapidus A."/>
            <person name="Del Rio T.G."/>
            <person name="Tice H."/>
            <person name="Dalin E."/>
            <person name="Bruce D.C."/>
            <person name="Goodwin L."/>
            <person name="Pitluck S."/>
            <person name="Sims D."/>
            <person name="Brettin T.S."/>
            <person name="Detter J.C."/>
            <person name="Han C.S."/>
            <person name="Larimer F."/>
            <person name="Hauser L."/>
            <person name="Land M."/>
            <person name="Ivanova N."/>
            <person name="Richardson P."/>
            <person name="Cavicchioli R."/>
            <person name="DasSarma S."/>
            <person name="Woese C.R."/>
            <person name="Kyrpides N.C."/>
        </authorList>
    </citation>
    <scope>NUCLEOTIDE SEQUENCE [LARGE SCALE GENOMIC DNA]</scope>
    <source>
        <strain evidence="14">ATCC 49239 / DSM 5036 / JCM 8891 / ACAM 34</strain>
    </source>
</reference>
<proteinExistence type="predicted"/>
<dbReference type="Gene3D" id="3.40.50.10330">
    <property type="entry name" value="Probable inorganic polyphosphate/atp-NAD kinase, domain 1"/>
    <property type="match status" value="1"/>
</dbReference>
<evidence type="ECO:0000313" key="14">
    <source>
        <dbReference type="Proteomes" id="UP000000740"/>
    </source>
</evidence>
<dbReference type="GO" id="GO:0016301">
    <property type="term" value="F:kinase activity"/>
    <property type="evidence" value="ECO:0007669"/>
    <property type="project" value="UniProtKB-KW"/>
</dbReference>
<dbReference type="SMART" id="SM00046">
    <property type="entry name" value="DAGKc"/>
    <property type="match status" value="1"/>
</dbReference>
<keyword evidence="3" id="KW-0808">Transferase</keyword>
<keyword evidence="6 13" id="KW-0418">Kinase</keyword>
<keyword evidence="9" id="KW-0443">Lipid metabolism</keyword>
<organism evidence="13 14">
    <name type="scientific">Halorubrum lacusprofundi (strain ATCC 49239 / DSM 5036 / JCM 8891 / ACAM 34)</name>
    <dbReference type="NCBI Taxonomy" id="416348"/>
    <lineage>
        <taxon>Archaea</taxon>
        <taxon>Methanobacteriati</taxon>
        <taxon>Methanobacteriota</taxon>
        <taxon>Stenosarchaea group</taxon>
        <taxon>Halobacteria</taxon>
        <taxon>Halobacteriales</taxon>
        <taxon>Haloferacaceae</taxon>
        <taxon>Halorubrum</taxon>
    </lineage>
</organism>
<comment type="cofactor">
    <cofactor evidence="1">
        <name>Mg(2+)</name>
        <dbReference type="ChEBI" id="CHEBI:18420"/>
    </cofactor>
</comment>
<sequence>MADTVIIYNPQSGGGSHADDVEDRADLSGYAVERSEHAGEAVTLTQEAIEAGYSTIVAGGGDGTVNEVVQGIDRADAFDDVTFGILPLGTGNNFAKQIGITDLETAFIALDDGVRRTIDIGMATDRPFVNSCVAGLTAESVSGTSGALKSRIGGLAYVLTTLRTVTDFEPLQLTIDNEMSDGDTPTWSGEALCVVVGNGRQFAADGTTQANMEDGLFEVAIVTDVPAIDLMSDAVLERLFGQDSPHIDRFQAASVDIRGHSSDPIRFSVDGETIEQRDLVLTVRPNRLRLVVGEGYDPSPMDT</sequence>
<dbReference type="GO" id="GO:0005886">
    <property type="term" value="C:plasma membrane"/>
    <property type="evidence" value="ECO:0007669"/>
    <property type="project" value="TreeGrafter"/>
</dbReference>
<dbReference type="InterPro" id="IPR017438">
    <property type="entry name" value="ATP-NAD_kinase_N"/>
</dbReference>
<evidence type="ECO:0000256" key="10">
    <source>
        <dbReference type="ARBA" id="ARBA00023209"/>
    </source>
</evidence>
<dbReference type="GO" id="GO:0008654">
    <property type="term" value="P:phospholipid biosynthetic process"/>
    <property type="evidence" value="ECO:0007669"/>
    <property type="project" value="UniProtKB-KW"/>
</dbReference>
<evidence type="ECO:0000256" key="5">
    <source>
        <dbReference type="ARBA" id="ARBA00022741"/>
    </source>
</evidence>
<dbReference type="Pfam" id="PF19279">
    <property type="entry name" value="YegS_C"/>
    <property type="match status" value="1"/>
</dbReference>
<dbReference type="Gene3D" id="2.60.200.40">
    <property type="match status" value="1"/>
</dbReference>
<evidence type="ECO:0000256" key="9">
    <source>
        <dbReference type="ARBA" id="ARBA00023098"/>
    </source>
</evidence>
<evidence type="ECO:0000256" key="6">
    <source>
        <dbReference type="ARBA" id="ARBA00022777"/>
    </source>
</evidence>
<dbReference type="InterPro" id="IPR005218">
    <property type="entry name" value="Diacylglycerol/lipid_kinase"/>
</dbReference>
<dbReference type="PANTHER" id="PTHR12358:SF106">
    <property type="entry name" value="LIPID KINASE YEGS"/>
    <property type="match status" value="1"/>
</dbReference>
<evidence type="ECO:0000256" key="1">
    <source>
        <dbReference type="ARBA" id="ARBA00001946"/>
    </source>
</evidence>
<evidence type="ECO:0000256" key="2">
    <source>
        <dbReference type="ARBA" id="ARBA00022516"/>
    </source>
</evidence>
<evidence type="ECO:0000259" key="12">
    <source>
        <dbReference type="PROSITE" id="PS50146"/>
    </source>
</evidence>
<dbReference type="AlphaFoldDB" id="B9LMZ6"/>
<keyword evidence="11" id="KW-1208">Phospholipid metabolism</keyword>
<dbReference type="PROSITE" id="PS50146">
    <property type="entry name" value="DAGK"/>
    <property type="match status" value="1"/>
</dbReference>
<dbReference type="KEGG" id="hla:Hlac_1140"/>
<dbReference type="NCBIfam" id="TIGR00147">
    <property type="entry name" value="YegS/Rv2252/BmrU family lipid kinase"/>
    <property type="match status" value="1"/>
</dbReference>
<dbReference type="GeneID" id="7400949"/>
<evidence type="ECO:0000256" key="7">
    <source>
        <dbReference type="ARBA" id="ARBA00022840"/>
    </source>
</evidence>
<keyword evidence="5" id="KW-0547">Nucleotide-binding</keyword>
<dbReference type="PANTHER" id="PTHR12358">
    <property type="entry name" value="SPHINGOSINE KINASE"/>
    <property type="match status" value="1"/>
</dbReference>
<keyword evidence="10" id="KW-0594">Phospholipid biosynthesis</keyword>
<dbReference type="EMBL" id="CP001365">
    <property type="protein sequence ID" value="ACM56734.1"/>
    <property type="molecule type" value="Genomic_DNA"/>
</dbReference>
<evidence type="ECO:0000256" key="11">
    <source>
        <dbReference type="ARBA" id="ARBA00023264"/>
    </source>
</evidence>
<dbReference type="GO" id="GO:0005524">
    <property type="term" value="F:ATP binding"/>
    <property type="evidence" value="ECO:0007669"/>
    <property type="project" value="UniProtKB-KW"/>
</dbReference>
<dbReference type="HOGENOM" id="CLU_045532_1_1_2"/>
<evidence type="ECO:0000256" key="8">
    <source>
        <dbReference type="ARBA" id="ARBA00022842"/>
    </source>
</evidence>
<keyword evidence="2" id="KW-0444">Lipid biosynthesis</keyword>
<feature type="domain" description="DAGKc" evidence="12">
    <location>
        <begin position="1"/>
        <end position="127"/>
    </location>
</feature>